<evidence type="ECO:0000256" key="1">
    <source>
        <dbReference type="ARBA" id="ARBA00022553"/>
    </source>
</evidence>
<accession>Q3B4H6</accession>
<dbReference type="SUPFAM" id="SSF52172">
    <property type="entry name" value="CheY-like"/>
    <property type="match status" value="1"/>
</dbReference>
<feature type="domain" description="Response regulatory" evidence="3">
    <location>
        <begin position="3"/>
        <end position="120"/>
    </location>
</feature>
<dbReference type="InterPro" id="IPR001789">
    <property type="entry name" value="Sig_transdc_resp-reg_receiver"/>
</dbReference>
<evidence type="ECO:0000259" key="3">
    <source>
        <dbReference type="PROSITE" id="PS50110"/>
    </source>
</evidence>
<dbReference type="InterPro" id="IPR050595">
    <property type="entry name" value="Bact_response_regulator"/>
</dbReference>
<dbReference type="HOGENOM" id="CLU_000445_69_8_10"/>
<sequence length="137" mass="15043">MKRILVIDDEPDILNLMRRMLEKHGYRVSCAENGKIGLQHIDHEPYDLVITDMQMPGVDGMAIIHHLSKRAPDTRIIAISGGIKLYGADNLDRAEEAGAEAILAKPFTTKEFVATVAGVLESTPPPQPPPPPQQRGD</sequence>
<dbReference type="RefSeq" id="WP_011357629.1">
    <property type="nucleotide sequence ID" value="NC_007512.1"/>
</dbReference>
<dbReference type="Proteomes" id="UP000002709">
    <property type="component" value="Chromosome"/>
</dbReference>
<dbReference type="Gene3D" id="3.40.50.2300">
    <property type="match status" value="1"/>
</dbReference>
<dbReference type="EMBL" id="CP000096">
    <property type="protein sequence ID" value="ABB23755.1"/>
    <property type="molecule type" value="Genomic_DNA"/>
</dbReference>
<evidence type="ECO:0000313" key="4">
    <source>
        <dbReference type="EMBL" id="ABB23755.1"/>
    </source>
</evidence>
<name>Q3B4H6_CHLL3</name>
<dbReference type="OrthoDB" id="9789181at2"/>
<evidence type="ECO:0000256" key="2">
    <source>
        <dbReference type="PROSITE-ProRule" id="PRU00169"/>
    </source>
</evidence>
<gene>
    <name evidence="4" type="ordered locus">Plut_0891</name>
</gene>
<evidence type="ECO:0000313" key="5">
    <source>
        <dbReference type="Proteomes" id="UP000002709"/>
    </source>
</evidence>
<protein>
    <submittedName>
        <fullName evidence="4">Response regulator receiver domain protein (CheY-like)</fullName>
    </submittedName>
</protein>
<feature type="modified residue" description="4-aspartylphosphate" evidence="2">
    <location>
        <position position="52"/>
    </location>
</feature>
<dbReference type="Pfam" id="PF00072">
    <property type="entry name" value="Response_reg"/>
    <property type="match status" value="1"/>
</dbReference>
<dbReference type="SMART" id="SM00448">
    <property type="entry name" value="REC"/>
    <property type="match status" value="1"/>
</dbReference>
<keyword evidence="5" id="KW-1185">Reference proteome</keyword>
<dbReference type="CDD" id="cd00156">
    <property type="entry name" value="REC"/>
    <property type="match status" value="1"/>
</dbReference>
<reference evidence="5" key="1">
    <citation type="submission" date="2005-08" db="EMBL/GenBank/DDBJ databases">
        <title>Complete sequence of Pelodictyon luteolum DSM 273.</title>
        <authorList>
            <consortium name="US DOE Joint Genome Institute"/>
            <person name="Copeland A."/>
            <person name="Lucas S."/>
            <person name="Lapidus A."/>
            <person name="Barry K."/>
            <person name="Detter J.C."/>
            <person name="Glavina T."/>
            <person name="Hammon N."/>
            <person name="Israni S."/>
            <person name="Pitluck S."/>
            <person name="Bryant D."/>
            <person name="Schmutz J."/>
            <person name="Larimer F."/>
            <person name="Land M."/>
            <person name="Kyrpides N."/>
            <person name="Ivanova N."/>
            <person name="Richardson P."/>
        </authorList>
    </citation>
    <scope>NUCLEOTIDE SEQUENCE [LARGE SCALE GENOMIC DNA]</scope>
    <source>
        <strain evidence="5">DSM 273 / BCRC 81028 / 2530</strain>
    </source>
</reference>
<dbReference type="InterPro" id="IPR011006">
    <property type="entry name" value="CheY-like_superfamily"/>
</dbReference>
<dbReference type="KEGG" id="plt:Plut_0891"/>
<dbReference type="GO" id="GO:0000160">
    <property type="term" value="P:phosphorelay signal transduction system"/>
    <property type="evidence" value="ECO:0007669"/>
    <property type="project" value="InterPro"/>
</dbReference>
<dbReference type="AlphaFoldDB" id="Q3B4H6"/>
<proteinExistence type="predicted"/>
<dbReference type="STRING" id="319225.Plut_0891"/>
<dbReference type="eggNOG" id="COG2204">
    <property type="taxonomic scope" value="Bacteria"/>
</dbReference>
<dbReference type="PANTHER" id="PTHR44591">
    <property type="entry name" value="STRESS RESPONSE REGULATOR PROTEIN 1"/>
    <property type="match status" value="1"/>
</dbReference>
<organism evidence="4 5">
    <name type="scientific">Chlorobium luteolum (strain DSM 273 / BCRC 81028 / 2530)</name>
    <name type="common">Pelodictyon luteolum</name>
    <dbReference type="NCBI Taxonomy" id="319225"/>
    <lineage>
        <taxon>Bacteria</taxon>
        <taxon>Pseudomonadati</taxon>
        <taxon>Chlorobiota</taxon>
        <taxon>Chlorobiia</taxon>
        <taxon>Chlorobiales</taxon>
        <taxon>Chlorobiaceae</taxon>
        <taxon>Chlorobium/Pelodictyon group</taxon>
        <taxon>Pelodictyon</taxon>
    </lineage>
</organism>
<dbReference type="PANTHER" id="PTHR44591:SF23">
    <property type="entry name" value="CHEY SUBFAMILY"/>
    <property type="match status" value="1"/>
</dbReference>
<dbReference type="PROSITE" id="PS50110">
    <property type="entry name" value="RESPONSE_REGULATORY"/>
    <property type="match status" value="1"/>
</dbReference>
<keyword evidence="1 2" id="KW-0597">Phosphoprotein</keyword>